<accession>A0A6J7WHI9</accession>
<name>A0A6J7WHI9_9CAUD</name>
<reference evidence="1" key="1">
    <citation type="submission" date="2020-05" db="EMBL/GenBank/DDBJ databases">
        <authorList>
            <person name="Chiriac C."/>
            <person name="Salcher M."/>
            <person name="Ghai R."/>
            <person name="Kavagutti S V."/>
        </authorList>
    </citation>
    <scope>NUCLEOTIDE SEQUENCE</scope>
</reference>
<protein>
    <submittedName>
        <fullName evidence="1">Uncharacterized protein</fullName>
    </submittedName>
</protein>
<proteinExistence type="predicted"/>
<gene>
    <name evidence="1" type="ORF">UFOVP190_216</name>
</gene>
<sequence length="256" mass="27714">MYLYEGGNVFDNTGPVAKENVAIVVDTVKRDLPSALQKQVMADIGSAGYKVESGDIDLFLDAKATIKNFGSADEKSAKQALAQYYQAKGYAVAVKGRNVHVDVPYKDAKGNTLYAQVDLMIIADAKRVADWHQHGPRGMYDDPNFKASHMYILLNSIAKFLGLKVDAFGGTVMRRDNNEVVADNRNDAAKLLLNPGAKATDLNSTATIMAALANDPDKEGKLAQARQDVAKGMLTLPEEAPQAGTAAWFRKLGHNL</sequence>
<organism evidence="1">
    <name type="scientific">uncultured Caudovirales phage</name>
    <dbReference type="NCBI Taxonomy" id="2100421"/>
    <lineage>
        <taxon>Viruses</taxon>
        <taxon>Duplodnaviria</taxon>
        <taxon>Heunggongvirae</taxon>
        <taxon>Uroviricota</taxon>
        <taxon>Caudoviricetes</taxon>
        <taxon>Peduoviridae</taxon>
        <taxon>Maltschvirus</taxon>
        <taxon>Maltschvirus maltsch</taxon>
    </lineage>
</organism>
<dbReference type="EMBL" id="LR798243">
    <property type="protein sequence ID" value="CAB5214686.1"/>
    <property type="molecule type" value="Genomic_DNA"/>
</dbReference>
<evidence type="ECO:0000313" key="1">
    <source>
        <dbReference type="EMBL" id="CAB5214686.1"/>
    </source>
</evidence>